<dbReference type="GO" id="GO:0006412">
    <property type="term" value="P:translation"/>
    <property type="evidence" value="ECO:0007669"/>
    <property type="project" value="InterPro"/>
</dbReference>
<comment type="similarity">
    <text evidence="1">Belongs to the eukaryotic ribosomal protein eL31 family.</text>
</comment>
<dbReference type="EMBL" id="CM001264">
    <property type="protein sequence ID" value="EHH21657.1"/>
    <property type="molecule type" value="Genomic_DNA"/>
</dbReference>
<reference evidence="4" key="1">
    <citation type="journal article" date="2011" name="Nat. Biotechnol.">
        <title>Genome sequencing and comparison of two nonhuman primate animal models, the cynomolgus and Chinese rhesus macaques.</title>
        <authorList>
            <person name="Yan G."/>
            <person name="Zhang G."/>
            <person name="Fang X."/>
            <person name="Zhang Y."/>
            <person name="Li C."/>
            <person name="Ling F."/>
            <person name="Cooper D.N."/>
            <person name="Li Q."/>
            <person name="Li Y."/>
            <person name="van Gool A.J."/>
            <person name="Du H."/>
            <person name="Chen J."/>
            <person name="Chen R."/>
            <person name="Zhang P."/>
            <person name="Huang Z."/>
            <person name="Thompson J.R."/>
            <person name="Meng Y."/>
            <person name="Bai Y."/>
            <person name="Wang J."/>
            <person name="Zhuo M."/>
            <person name="Wang T."/>
            <person name="Huang Y."/>
            <person name="Wei L."/>
            <person name="Li J."/>
            <person name="Wang Z."/>
            <person name="Hu H."/>
            <person name="Yang P."/>
            <person name="Le L."/>
            <person name="Stenson P.D."/>
            <person name="Li B."/>
            <person name="Liu X."/>
            <person name="Ball E.V."/>
            <person name="An N."/>
            <person name="Huang Q."/>
            <person name="Zhang Y."/>
            <person name="Fan W."/>
            <person name="Zhang X."/>
            <person name="Li Y."/>
            <person name="Wang W."/>
            <person name="Katze M.G."/>
            <person name="Su B."/>
            <person name="Nielsen R."/>
            <person name="Yang H."/>
            <person name="Wang J."/>
            <person name="Wang X."/>
            <person name="Wang J."/>
        </authorList>
    </citation>
    <scope>NUCLEOTIDE SEQUENCE [LARGE SCALE GENOMIC DNA]</scope>
    <source>
        <strain evidence="4">CR-5</strain>
    </source>
</reference>
<protein>
    <recommendedName>
        <fullName evidence="5">60S ribosomal protein L31</fullName>
    </recommendedName>
</protein>
<accession>G7N8V7</accession>
<sequence length="72" mass="8161">NGSAKKGDKKKKGRFAINEVVTQEYTIDIHKCIHGVSFKRRAPQALKEIQKFARKQMATPDVHIDTRLNKAA</sequence>
<gene>
    <name evidence="4" type="ORF">EGK_04777</name>
</gene>
<feature type="non-terminal residue" evidence="4">
    <location>
        <position position="1"/>
    </location>
</feature>
<evidence type="ECO:0000256" key="1">
    <source>
        <dbReference type="ARBA" id="ARBA00010808"/>
    </source>
</evidence>
<dbReference type="InterPro" id="IPR023621">
    <property type="entry name" value="Ribosomal_eL31_dom_sf"/>
</dbReference>
<feature type="non-terminal residue" evidence="4">
    <location>
        <position position="72"/>
    </location>
</feature>
<dbReference type="SUPFAM" id="SSF54575">
    <property type="entry name" value="Ribosomal protein L31e"/>
    <property type="match status" value="1"/>
</dbReference>
<keyword evidence="2" id="KW-0689">Ribosomal protein</keyword>
<dbReference type="Proteomes" id="UP000013456">
    <property type="component" value="Chromosome 12"/>
</dbReference>
<evidence type="ECO:0000256" key="2">
    <source>
        <dbReference type="ARBA" id="ARBA00022980"/>
    </source>
</evidence>
<dbReference type="GO" id="GO:0003735">
    <property type="term" value="F:structural constituent of ribosome"/>
    <property type="evidence" value="ECO:0007669"/>
    <property type="project" value="InterPro"/>
</dbReference>
<dbReference type="Pfam" id="PF01198">
    <property type="entry name" value="Ribosomal_L31e"/>
    <property type="match status" value="1"/>
</dbReference>
<dbReference type="InterPro" id="IPR000054">
    <property type="entry name" value="Ribosomal_eL31"/>
</dbReference>
<name>G7N8V7_MACMU</name>
<dbReference type="PANTHER" id="PTHR10956">
    <property type="entry name" value="60S RIBOSOMAL PROTEIN L31"/>
    <property type="match status" value="1"/>
</dbReference>
<evidence type="ECO:0008006" key="5">
    <source>
        <dbReference type="Google" id="ProtNLM"/>
    </source>
</evidence>
<dbReference type="SMART" id="SM01380">
    <property type="entry name" value="Ribosomal_L31e"/>
    <property type="match status" value="1"/>
</dbReference>
<dbReference type="Gene3D" id="3.10.440.10">
    <property type="match status" value="1"/>
</dbReference>
<evidence type="ECO:0000256" key="3">
    <source>
        <dbReference type="ARBA" id="ARBA00023274"/>
    </source>
</evidence>
<dbReference type="AlphaFoldDB" id="G7N8V7"/>
<dbReference type="PANTHER" id="PTHR10956:SF0">
    <property type="entry name" value="60S RIBOSOMAL PROTEIN L31"/>
    <property type="match status" value="1"/>
</dbReference>
<keyword evidence="3" id="KW-0687">Ribonucleoprotein</keyword>
<dbReference type="GO" id="GO:1990904">
    <property type="term" value="C:ribonucleoprotein complex"/>
    <property type="evidence" value="ECO:0007669"/>
    <property type="project" value="UniProtKB-KW"/>
</dbReference>
<organism evidence="4">
    <name type="scientific">Macaca mulatta</name>
    <name type="common">Rhesus macaque</name>
    <dbReference type="NCBI Taxonomy" id="9544"/>
    <lineage>
        <taxon>Eukaryota</taxon>
        <taxon>Metazoa</taxon>
        <taxon>Chordata</taxon>
        <taxon>Craniata</taxon>
        <taxon>Vertebrata</taxon>
        <taxon>Euteleostomi</taxon>
        <taxon>Mammalia</taxon>
        <taxon>Eutheria</taxon>
        <taxon>Euarchontoglires</taxon>
        <taxon>Primates</taxon>
        <taxon>Haplorrhini</taxon>
        <taxon>Catarrhini</taxon>
        <taxon>Cercopithecidae</taxon>
        <taxon>Cercopithecinae</taxon>
        <taxon>Macaca</taxon>
    </lineage>
</organism>
<evidence type="ECO:0000313" key="4">
    <source>
        <dbReference type="EMBL" id="EHH21657.1"/>
    </source>
</evidence>
<dbReference type="GO" id="GO:0005840">
    <property type="term" value="C:ribosome"/>
    <property type="evidence" value="ECO:0007669"/>
    <property type="project" value="UniProtKB-KW"/>
</dbReference>
<proteinExistence type="inferred from homology"/>